<dbReference type="Gene3D" id="3.40.630.30">
    <property type="match status" value="1"/>
</dbReference>
<name>A0ABQ2RSD0_9DEIO</name>
<evidence type="ECO:0000313" key="3">
    <source>
        <dbReference type="Proteomes" id="UP000634308"/>
    </source>
</evidence>
<dbReference type="SUPFAM" id="SSF55729">
    <property type="entry name" value="Acyl-CoA N-acyltransferases (Nat)"/>
    <property type="match status" value="1"/>
</dbReference>
<protein>
    <recommendedName>
        <fullName evidence="1">N-acyl amino acid synthase FeeM catalytic core domain-containing protein</fullName>
    </recommendedName>
</protein>
<dbReference type="InterPro" id="IPR016181">
    <property type="entry name" value="Acyl_CoA_acyltransferase"/>
</dbReference>
<sequence>MIGTCDGFTLSVARTPAELDLAAGIRYRAYRATGALPECASARFLDAFDQAPDARTVLVWHGDRPVAATRTLVSRDTARTDLTAALAFGDVIREVIPPQAVVIEANRFVVDPEVAGMNRRAIWPMIRANLMRCAFEEGDYFVAALRPAHLAFYARVLRLSVASEERVYPGLRTGMHLMTADLHTQVPLIMAEFTALQATHAEQSALFGEVSCVHPDHPHARPGL</sequence>
<dbReference type="InterPro" id="IPR054597">
    <property type="entry name" value="FeeM_cat"/>
</dbReference>
<feature type="domain" description="N-acyl amino acid synthase FeeM catalytic core" evidence="1">
    <location>
        <begin position="24"/>
        <end position="181"/>
    </location>
</feature>
<dbReference type="Proteomes" id="UP000634308">
    <property type="component" value="Unassembled WGS sequence"/>
</dbReference>
<keyword evidence="3" id="KW-1185">Reference proteome</keyword>
<comment type="caution">
    <text evidence="2">The sequence shown here is derived from an EMBL/GenBank/DDBJ whole genome shotgun (WGS) entry which is preliminary data.</text>
</comment>
<organism evidence="2 3">
    <name type="scientific">Deinococcus seoulensis</name>
    <dbReference type="NCBI Taxonomy" id="1837379"/>
    <lineage>
        <taxon>Bacteria</taxon>
        <taxon>Thermotogati</taxon>
        <taxon>Deinococcota</taxon>
        <taxon>Deinococci</taxon>
        <taxon>Deinococcales</taxon>
        <taxon>Deinococcaceae</taxon>
        <taxon>Deinococcus</taxon>
    </lineage>
</organism>
<gene>
    <name evidence="2" type="ORF">GCM10008959_23960</name>
</gene>
<accession>A0ABQ2RSD0</accession>
<evidence type="ECO:0000313" key="2">
    <source>
        <dbReference type="EMBL" id="GGR61220.1"/>
    </source>
</evidence>
<proteinExistence type="predicted"/>
<dbReference type="Pfam" id="PF21926">
    <property type="entry name" value="FeeM"/>
    <property type="match status" value="1"/>
</dbReference>
<dbReference type="EMBL" id="BMQM01000015">
    <property type="protein sequence ID" value="GGR61220.1"/>
    <property type="molecule type" value="Genomic_DNA"/>
</dbReference>
<reference evidence="3" key="1">
    <citation type="journal article" date="2019" name="Int. J. Syst. Evol. Microbiol.">
        <title>The Global Catalogue of Microorganisms (GCM) 10K type strain sequencing project: providing services to taxonomists for standard genome sequencing and annotation.</title>
        <authorList>
            <consortium name="The Broad Institute Genomics Platform"/>
            <consortium name="The Broad Institute Genome Sequencing Center for Infectious Disease"/>
            <person name="Wu L."/>
            <person name="Ma J."/>
        </authorList>
    </citation>
    <scope>NUCLEOTIDE SEQUENCE [LARGE SCALE GENOMIC DNA]</scope>
    <source>
        <strain evidence="3">JCM 31404</strain>
    </source>
</reference>
<evidence type="ECO:0000259" key="1">
    <source>
        <dbReference type="Pfam" id="PF21926"/>
    </source>
</evidence>